<dbReference type="SUPFAM" id="SSF55729">
    <property type="entry name" value="Acyl-CoA N-acyltransferases (Nat)"/>
    <property type="match status" value="1"/>
</dbReference>
<name>A0A1M6AW48_9RHOB</name>
<proteinExistence type="predicted"/>
<accession>A0A1M6AW48</accession>
<comment type="subcellular location">
    <subcellularLocation>
        <location evidence="1">Cell membrane</location>
        <topology evidence="1">Multi-pass membrane protein</topology>
    </subcellularLocation>
</comment>
<feature type="transmembrane region" description="Helical" evidence="7">
    <location>
        <begin position="157"/>
        <end position="175"/>
    </location>
</feature>
<organism evidence="9 10">
    <name type="scientific">Wenxinia saemankumensis</name>
    <dbReference type="NCBI Taxonomy" id="1447782"/>
    <lineage>
        <taxon>Bacteria</taxon>
        <taxon>Pseudomonadati</taxon>
        <taxon>Pseudomonadota</taxon>
        <taxon>Alphaproteobacteria</taxon>
        <taxon>Rhodobacterales</taxon>
        <taxon>Roseobacteraceae</taxon>
        <taxon>Wenxinia</taxon>
    </lineage>
</organism>
<evidence type="ECO:0000256" key="6">
    <source>
        <dbReference type="SAM" id="MobiDB-lite"/>
    </source>
</evidence>
<evidence type="ECO:0000313" key="9">
    <source>
        <dbReference type="EMBL" id="SHI40706.1"/>
    </source>
</evidence>
<dbReference type="PANTHER" id="PTHR34697">
    <property type="entry name" value="PHOSPHATIDYLGLYCEROL LYSYLTRANSFERASE"/>
    <property type="match status" value="1"/>
</dbReference>
<evidence type="ECO:0000259" key="8">
    <source>
        <dbReference type="Pfam" id="PF09924"/>
    </source>
</evidence>
<evidence type="ECO:0000313" key="10">
    <source>
        <dbReference type="Proteomes" id="UP000184292"/>
    </source>
</evidence>
<sequence>MMAVGIAAGGARRGSWRMAAGLAGLALGLWLLGRIGQDLDLGDLRGALGRVPPAGYGMALLAAAAGLWAMGRLDAAMHRALGTGIAPARAARAATVAVAISQTAGFGLVTGGLARWRALPGAAPLAVGHVTAFASLSFLAAAAALALAARALGAGEVLPLVGLALVGGALLRAGLVRPAWAALWTTALDTALAAAALWLLWGGGPASGLSFTAFYAIFVLAFWTGLVSQSPGGLGVFEAAMIAMLPGGATADLVAALLVWRLVLFALPAILAPLALIRPRPGEDLAPLPASAARALSRRMDDPDWALIAQGGGIVAPGGGIAWHRRVCAGLLMTLGAPSRLPGPADLAALRRAAEDEGTTPLLYRLPPRAAARIRQLGWAVVRVGREARIDLPAWRLDGPERRQLRRKVAAARKAGLRVEIRPPGAPLPLEAMEAIHREWEAGRRFERGLVMGRFAPDLFTTQSVALGWQDERLVAFASFLVTDVIWGLDLMRQRADVPPGTMQGLVVAAIEAAGRAGARTMSLSTLPDPEGRLVRALTRRTRTGLHQFKASFGPDWRPVHAAAPNRIALALGLARLTQAIRWPGRLPPGAVTTLAMRSGGAAGPVAPLPARCPPAEASPHRLGRAGAKGGGPASDIAGDKVHRRVSV</sequence>
<keyword evidence="5 7" id="KW-0472">Membrane</keyword>
<feature type="region of interest" description="Disordered" evidence="6">
    <location>
        <begin position="600"/>
        <end position="648"/>
    </location>
</feature>
<keyword evidence="9" id="KW-0808">Transferase</keyword>
<dbReference type="Pfam" id="PF09924">
    <property type="entry name" value="LPG_synthase_C"/>
    <property type="match status" value="1"/>
</dbReference>
<keyword evidence="4 7" id="KW-1133">Transmembrane helix</keyword>
<feature type="transmembrane region" description="Helical" evidence="7">
    <location>
        <begin position="52"/>
        <end position="70"/>
    </location>
</feature>
<gene>
    <name evidence="9" type="ORF">SAMN05444417_0656</name>
</gene>
<feature type="transmembrane region" description="Helical" evidence="7">
    <location>
        <begin position="91"/>
        <end position="114"/>
    </location>
</feature>
<dbReference type="STRING" id="1447782.SAMN05444417_0656"/>
<keyword evidence="10" id="KW-1185">Reference proteome</keyword>
<dbReference type="GO" id="GO:0016755">
    <property type="term" value="F:aminoacyltransferase activity"/>
    <property type="evidence" value="ECO:0007669"/>
    <property type="project" value="TreeGrafter"/>
</dbReference>
<evidence type="ECO:0000256" key="3">
    <source>
        <dbReference type="ARBA" id="ARBA00022692"/>
    </source>
</evidence>
<protein>
    <submittedName>
        <fullName evidence="9">Phosphatidylglycerol lysyltransferase</fullName>
    </submittedName>
</protein>
<dbReference type="GO" id="GO:0055091">
    <property type="term" value="P:phospholipid homeostasis"/>
    <property type="evidence" value="ECO:0007669"/>
    <property type="project" value="TreeGrafter"/>
</dbReference>
<evidence type="ECO:0000256" key="7">
    <source>
        <dbReference type="SAM" id="Phobius"/>
    </source>
</evidence>
<feature type="transmembrane region" description="Helical" evidence="7">
    <location>
        <begin position="126"/>
        <end position="148"/>
    </location>
</feature>
<dbReference type="GO" id="GO:0005886">
    <property type="term" value="C:plasma membrane"/>
    <property type="evidence" value="ECO:0007669"/>
    <property type="project" value="UniProtKB-SubCell"/>
</dbReference>
<feature type="transmembrane region" description="Helical" evidence="7">
    <location>
        <begin position="253"/>
        <end position="277"/>
    </location>
</feature>
<keyword evidence="3 7" id="KW-0812">Transmembrane</keyword>
<dbReference type="AlphaFoldDB" id="A0A1M6AW48"/>
<feature type="transmembrane region" description="Helical" evidence="7">
    <location>
        <begin position="208"/>
        <end position="226"/>
    </location>
</feature>
<feature type="transmembrane region" description="Helical" evidence="7">
    <location>
        <begin position="181"/>
        <end position="201"/>
    </location>
</feature>
<reference evidence="9 10" key="1">
    <citation type="submission" date="2016-11" db="EMBL/GenBank/DDBJ databases">
        <authorList>
            <person name="Jaros S."/>
            <person name="Januszkiewicz K."/>
            <person name="Wedrychowicz H."/>
        </authorList>
    </citation>
    <scope>NUCLEOTIDE SEQUENCE [LARGE SCALE GENOMIC DNA]</scope>
    <source>
        <strain evidence="9 10">DSM 100565</strain>
    </source>
</reference>
<dbReference type="PANTHER" id="PTHR34697:SF2">
    <property type="entry name" value="PHOSPHATIDYLGLYCEROL LYSYLTRANSFERASE"/>
    <property type="match status" value="1"/>
</dbReference>
<dbReference type="Proteomes" id="UP000184292">
    <property type="component" value="Unassembled WGS sequence"/>
</dbReference>
<dbReference type="InterPro" id="IPR024320">
    <property type="entry name" value="LPG_synthase_C"/>
</dbReference>
<evidence type="ECO:0000256" key="2">
    <source>
        <dbReference type="ARBA" id="ARBA00022475"/>
    </source>
</evidence>
<dbReference type="InterPro" id="IPR016181">
    <property type="entry name" value="Acyl_CoA_acyltransferase"/>
</dbReference>
<feature type="domain" description="Phosphatidylglycerol lysyltransferase C-terminal" evidence="8">
    <location>
        <begin position="315"/>
        <end position="563"/>
    </location>
</feature>
<evidence type="ECO:0000256" key="1">
    <source>
        <dbReference type="ARBA" id="ARBA00004651"/>
    </source>
</evidence>
<dbReference type="InterPro" id="IPR051211">
    <property type="entry name" value="PG_lysyltransferase"/>
</dbReference>
<dbReference type="EMBL" id="FQYO01000001">
    <property type="protein sequence ID" value="SHI40706.1"/>
    <property type="molecule type" value="Genomic_DNA"/>
</dbReference>
<keyword evidence="2" id="KW-1003">Cell membrane</keyword>
<evidence type="ECO:0000256" key="4">
    <source>
        <dbReference type="ARBA" id="ARBA00022989"/>
    </source>
</evidence>
<evidence type="ECO:0000256" key="5">
    <source>
        <dbReference type="ARBA" id="ARBA00023136"/>
    </source>
</evidence>